<proteinExistence type="predicted"/>
<dbReference type="AlphaFoldDB" id="A0A6C0BRF6"/>
<evidence type="ECO:0000313" key="1">
    <source>
        <dbReference type="EMBL" id="QHS94149.1"/>
    </source>
</evidence>
<organism evidence="1">
    <name type="scientific">viral metagenome</name>
    <dbReference type="NCBI Taxonomy" id="1070528"/>
    <lineage>
        <taxon>unclassified sequences</taxon>
        <taxon>metagenomes</taxon>
        <taxon>organismal metagenomes</taxon>
    </lineage>
</organism>
<sequence>MCKKNISFVNDFFHVLSKIEVVIKNIVIIIKIKMSIRSIINIQKIVEIPSSYPNEFLQFCAVNLLKPPAIGSKNGKALVTMLHYKEYYFNRDTCNEFVKKFNIETKDSIQLFNKHEQWGIATSKKKSIYYVDYPYHVTNKPKMRKNFKYGGTNSEKNEEIEKIKSIIKADYIDVPIHLWQLGHKNPNTDDNTSTNLVLQPPIQAKYRDNYIFIDTLTKFPTPKHLKNSIDNNDICLTSDQIKEYFDVFKILVENQDTSNDLSDALQRSLQI</sequence>
<protein>
    <submittedName>
        <fullName evidence="1">Uncharacterized protein</fullName>
    </submittedName>
</protein>
<dbReference type="EMBL" id="MN739217">
    <property type="protein sequence ID" value="QHS94149.1"/>
    <property type="molecule type" value="Genomic_DNA"/>
</dbReference>
<name>A0A6C0BRF6_9ZZZZ</name>
<accession>A0A6C0BRF6</accession>
<reference evidence="1" key="1">
    <citation type="journal article" date="2020" name="Nature">
        <title>Giant virus diversity and host interactions through global metagenomics.</title>
        <authorList>
            <person name="Schulz F."/>
            <person name="Roux S."/>
            <person name="Paez-Espino D."/>
            <person name="Jungbluth S."/>
            <person name="Walsh D.A."/>
            <person name="Denef V.J."/>
            <person name="McMahon K.D."/>
            <person name="Konstantinidis K.T."/>
            <person name="Eloe-Fadrosh E.A."/>
            <person name="Kyrpides N.C."/>
            <person name="Woyke T."/>
        </authorList>
    </citation>
    <scope>NUCLEOTIDE SEQUENCE</scope>
    <source>
        <strain evidence="1">GVMAG-M-3300018416-26</strain>
    </source>
</reference>